<dbReference type="Pfam" id="PF00400">
    <property type="entry name" value="WD40"/>
    <property type="match status" value="8"/>
</dbReference>
<dbReference type="CDD" id="cd00200">
    <property type="entry name" value="WD40"/>
    <property type="match status" value="1"/>
</dbReference>
<comment type="caution">
    <text evidence="7">The sequence shown here is derived from an EMBL/GenBank/DDBJ whole genome shotgun (WGS) entry which is preliminary data.</text>
</comment>
<dbReference type="OMA" id="KTCKIWC"/>
<name>A0A8S1KGC3_PARPR</name>
<accession>A0A8S1KGC3</accession>
<dbReference type="PROSITE" id="PS50082">
    <property type="entry name" value="WD_REPEATS_2"/>
    <property type="match status" value="8"/>
</dbReference>
<dbReference type="InterPro" id="IPR007111">
    <property type="entry name" value="NACHT_NTPase"/>
</dbReference>
<evidence type="ECO:0000256" key="1">
    <source>
        <dbReference type="ARBA" id="ARBA00022574"/>
    </source>
</evidence>
<dbReference type="InterPro" id="IPR019775">
    <property type="entry name" value="WD40_repeat_CS"/>
</dbReference>
<feature type="repeat" description="WD" evidence="3">
    <location>
        <begin position="1984"/>
        <end position="2014"/>
    </location>
</feature>
<evidence type="ECO:0000259" key="6">
    <source>
        <dbReference type="Pfam" id="PF05729"/>
    </source>
</evidence>
<dbReference type="Proteomes" id="UP000688137">
    <property type="component" value="Unassembled WGS sequence"/>
</dbReference>
<dbReference type="PROSITE" id="PS50294">
    <property type="entry name" value="WD_REPEATS_REGION"/>
    <property type="match status" value="4"/>
</dbReference>
<organism evidence="7 8">
    <name type="scientific">Paramecium primaurelia</name>
    <dbReference type="NCBI Taxonomy" id="5886"/>
    <lineage>
        <taxon>Eukaryota</taxon>
        <taxon>Sar</taxon>
        <taxon>Alveolata</taxon>
        <taxon>Ciliophora</taxon>
        <taxon>Intramacronucleata</taxon>
        <taxon>Oligohymenophorea</taxon>
        <taxon>Peniculida</taxon>
        <taxon>Parameciidae</taxon>
        <taxon>Paramecium</taxon>
    </lineage>
</organism>
<feature type="repeat" description="WD" evidence="3">
    <location>
        <begin position="1895"/>
        <end position="1936"/>
    </location>
</feature>
<keyword evidence="2" id="KW-0677">Repeat</keyword>
<dbReference type="EMBL" id="CAJJDM010000019">
    <property type="protein sequence ID" value="CAD8054298.1"/>
    <property type="molecule type" value="Genomic_DNA"/>
</dbReference>
<feature type="repeat" description="WD" evidence="3">
    <location>
        <begin position="1937"/>
        <end position="1978"/>
    </location>
</feature>
<dbReference type="PROSITE" id="PS00678">
    <property type="entry name" value="WD_REPEATS_1"/>
    <property type="match status" value="1"/>
</dbReference>
<dbReference type="InterPro" id="IPR050349">
    <property type="entry name" value="WD_LIS1/nudF_dynein_reg"/>
</dbReference>
<feature type="coiled-coil region" evidence="4">
    <location>
        <begin position="1046"/>
        <end position="1089"/>
    </location>
</feature>
<evidence type="ECO:0000313" key="7">
    <source>
        <dbReference type="EMBL" id="CAD8054298.1"/>
    </source>
</evidence>
<dbReference type="InterPro" id="IPR001680">
    <property type="entry name" value="WD40_rpt"/>
</dbReference>
<keyword evidence="4" id="KW-0175">Coiled coil</keyword>
<keyword evidence="1 3" id="KW-0853">WD repeat</keyword>
<feature type="repeat" description="WD" evidence="3">
    <location>
        <begin position="2644"/>
        <end position="2682"/>
    </location>
</feature>
<evidence type="ECO:0000256" key="2">
    <source>
        <dbReference type="ARBA" id="ARBA00022737"/>
    </source>
</evidence>
<evidence type="ECO:0000313" key="8">
    <source>
        <dbReference type="Proteomes" id="UP000688137"/>
    </source>
</evidence>
<dbReference type="PANTHER" id="PTHR44129">
    <property type="entry name" value="WD REPEAT-CONTAINING PROTEIN POP1"/>
    <property type="match status" value="1"/>
</dbReference>
<feature type="region of interest" description="Disordered" evidence="5">
    <location>
        <begin position="31"/>
        <end position="57"/>
    </location>
</feature>
<reference evidence="7" key="1">
    <citation type="submission" date="2021-01" db="EMBL/GenBank/DDBJ databases">
        <authorList>
            <consortium name="Genoscope - CEA"/>
            <person name="William W."/>
        </authorList>
    </citation>
    <scope>NUCLEOTIDE SEQUENCE</scope>
</reference>
<protein>
    <recommendedName>
        <fullName evidence="6">NACHT domain-containing protein</fullName>
    </recommendedName>
</protein>
<evidence type="ECO:0000256" key="4">
    <source>
        <dbReference type="SAM" id="Coils"/>
    </source>
</evidence>
<sequence length="2881" mass="338696">MVLDIPIQSCCSSLKSVQNLTKRIGQEKLRGGGSSICSTQQSRPNKPNKPEEEKKKLKLPSNFAEQLRKHSNMIYEKSNYTLEKNSKKELNASIQWFIFNKYYINSLVYDEDFAQKYSEKILDAVALIIQAIPNFITMSCFLLHDLLQILNELLRFLVSQKFKSLIEISEQKKVKKILIEPQLQKTFLDYISKAKQEIKALNKQIWETGISFELRMAKAAILNFETNEGETIFKQLVQHTVLSFINMQPSIEFVTATFDAGKYLFQLAQSKWRNKQYQFYFFFEELKWYIIKRLHENCTLDSVQNQLSKSYQNNIKESDNWLVHFCWVRTLSDLIFYRPLVEKENLFQNMQNKYEQNNLWDNEINTGYLLRSQFDENIAQVVFSDKYENKGIYEKKGIYQLFRNLESFQLWLMQQYNPNAEAETFKSLLDYVRITSFSDQSKNDARMNNRILFGNPNINNLKNNINKLNQLFDKNKKIIEGNNIDNQQLVNNNIIQSAILCQEIYNQFQLLQEQTEYVSLLIDDKNEKNKKNGKNETIDKNGKNETIKKNETIEKNETIIKNEKNQKNEDKITLEEYNFNQFSKYLVDKQEVKENLKNLNKIIEDFLSNQNKEKELLDFQILNNKKESKIEPLKFEEILKEIFSFTISKQFIQGINEQYKIIIAQNQRDIDKLINLLLGLQKVVQHLLLKYQSLKQQVQILLDNEDTQKRQLDQDHLKKIEYNKYIRGFFREELEMLSQLTSSPSKSFDSDKINDIMNTISQNIKQANTVYKEAFLANQYIQYAAKIRLLLSQLKYIENVDNQLANLTTILGMYKNKKEEFIPSTDNQQSQKIPYERTLSNVGQHTNSHHKILNKIFKKENEINKFYEIISRKVEEFQNYQEYIQCIDDHGDQDYQQIVTFENDTIDKFQKETLEHIIKDEFYNLIITREEIYSNKFIINFFECMANILNQNNPNDFNELSTTYVKDSKFLKQDSSDDYKVRECLFFNIMKGQIIIKEQHVVKFCQLIIQQLWMEEKNENVRNIFKDKEMIDQQKSLYSQGLNSLSKQLQQEFREKLKALQKLEAEIQHEGVESEKSILKKQLEQKSKDFHDYLNNIEEMSSQINLSFLFLQEIHKDFQILQQKIDKIQLSVDEILIDLRVLRGKKYIELLKTRKKKVQNDQQITEMNSIYIELMTNRSIYEPISNQENSKYRLKGEIKNSYLLIESQDESNQMNLSGDVNDFLYGKYNKQDQNFDVMLIRGQAGSGKSRAAKKIEEYIWKQYNSEQSNWIPIFVSLPSLKDPKTNLFNEALESDYYHFDKIQIKEFKDAICNERANVVFILDSYDELKDDVKKQNLYATNEFTQQFNIELHRKNLKLIITTRSEILQEKYFLRWFTDIELKQFTDQQRANYLQQYSILNIKKKIFGLYEYVQQIEGKKVDPEDVKYILNQFEQLLNSFQYDQTQEQNQKQQFLTQHKAQLILDKISSIPNFKYVKDEQKIILQKELIGLWSKQKYQDSINNLQMGKILQTPYMMEIVVQVLPNFAKIYSEATQIKEMFKQNYMIIKRREQSSQNKILKDNKEKKDEQQLKQLDLFVKRLDEIQFFQNFSILDNLSQISSYKLTDEEKKVVISAFKLKKFTIYEFYENFIQYYHSQQIQKQYRLGNVHNFESLAIDLWDFSESLALEMTVHDQTYFSHKVQGVLKLKKAQECIGPEQNWSDQYFNGELEEQQYKKIIRSCILLSCKGNVYSFTHKSIQEFFVSKYIINLFDNHFEKKKLQLKDLELSLYNKDIFNTSKIHFQKVCEFITNFFQTNEDKIVNHLKSILNLSKNNENYKRAASNSVFLLSQFKTYMGEQDFRKIYIADTKINGLSFFASDLSSSRFSGVEVDGCNFNLSKIENSTWAIICNEQRTLSGHENKKITSLLMSPEGKTLYSSSEDQTIVVWDYTKRKQINKLQGHQGIINCLSISQNGFYLASGGTDNTIYIWDCTNQNKTQIKTIQTIKDHQGSVNSLYFSLDQTILASASSDKSVLLISDYQKQEQTKKRFIKHKEKVMQVVVFPDSIMLATRCSDCTVTIWNIGENVPNIIRVFLKLPEPITCIALSHDGTYLMTGCKNVENQGFIKAWEITQENQRMESENLQFPIFCLSICPNSNLIAAGSKDQIIIWEKFQFIDHKSTNPKIIQCKGEIISLVFSMDVYYLLSLNSKQRMELWQLKNYIVKHSFQLISAFLIGFIGKEHFVAVQTSKKITVEKDLDMIQICEIQSGRSKCFQLQDIITAGQIFKTKLQIALGFQNGIIGIWEWTSESYFDKFDQEHDRKIINISISSDDKTLISIDKYQTIKIWIAESKQCKNTINDIQNPINKIQIYAQMMIYVYQQEKDDIIRFHDTDKNEIIKEFSGYSGRISQLVFSQNNQKLLFIITNQEGESKIGLINFLQESKIYKGDGCEFSQIVISQYDEKFAGIGENRSLNIWDFQDQKLQESSISQKVGITSMTFTRQSNLISGQEDGSIILWQKKGEETIKMFEGHSDFVQDICFSPDGLTLLSCSQKDNVIIWDMEKYKKRTTIDKQANQVMFFPTYPSEQLLLLKNKQTIAIWDIIEEQAKNLPSLFDFKSQNEINYYQEQIYITGVTISKSGLQIVCGLSNGDIKLFKQDQQQWIELEKTHNSKINKIQFQPCVSSQEDENFIASGSDDQTIQIWKNNGNQYNPFKKLDNHMSEVKALTFTSNGKQLASGDSNGSVIIWETEQYQNYNTIEGGAEIIAMAYSPDNSILAFGMIDKIIKLWDIKNEKAIQQIQSINEQIGSIVFSIDSIMAYSFGQEINLCKSQYEQDIGNNENEKQYFPFFKFAKEPILQAEQCFIQNSTIDDDTIEGQENKSMIWLFQQKKAQVKEVNDDNIKK</sequence>
<dbReference type="Pfam" id="PF05729">
    <property type="entry name" value="NACHT"/>
    <property type="match status" value="1"/>
</dbReference>
<evidence type="ECO:0000256" key="3">
    <source>
        <dbReference type="PROSITE-ProRule" id="PRU00221"/>
    </source>
</evidence>
<feature type="repeat" description="WD" evidence="3">
    <location>
        <begin position="2028"/>
        <end position="2061"/>
    </location>
</feature>
<feature type="repeat" description="WD" evidence="3">
    <location>
        <begin position="2694"/>
        <end position="2735"/>
    </location>
</feature>
<keyword evidence="8" id="KW-1185">Reference proteome</keyword>
<feature type="repeat" description="WD" evidence="3">
    <location>
        <begin position="2742"/>
        <end position="2776"/>
    </location>
</feature>
<proteinExistence type="predicted"/>
<dbReference type="SMART" id="SM00320">
    <property type="entry name" value="WD40"/>
    <property type="match status" value="14"/>
</dbReference>
<feature type="coiled-coil region" evidence="4">
    <location>
        <begin position="684"/>
        <end position="711"/>
    </location>
</feature>
<gene>
    <name evidence="7" type="ORF">PPRIM_AZ9-3.1.T0210396</name>
</gene>
<feature type="domain" description="NACHT" evidence="6">
    <location>
        <begin position="1236"/>
        <end position="1396"/>
    </location>
</feature>
<evidence type="ECO:0000256" key="5">
    <source>
        <dbReference type="SAM" id="MobiDB-lite"/>
    </source>
</evidence>
<feature type="repeat" description="WD" evidence="3">
    <location>
        <begin position="2506"/>
        <end position="2547"/>
    </location>
</feature>